<evidence type="ECO:0000256" key="3">
    <source>
        <dbReference type="ARBA" id="ARBA00012575"/>
    </source>
</evidence>
<reference evidence="9 10" key="1">
    <citation type="submission" date="2024-05" db="EMBL/GenBank/DDBJ databases">
        <authorList>
            <person name="Kim H.-Y."/>
            <person name="Kim E."/>
            <person name="Cai Y."/>
            <person name="Yang S.-M."/>
            <person name="Lee W."/>
        </authorList>
    </citation>
    <scope>NUCLEOTIDE SEQUENCE [LARGE SCALE GENOMIC DNA]</scope>
    <source>
        <strain evidence="9 10">FBL11</strain>
    </source>
</reference>
<dbReference type="InterPro" id="IPR047594">
    <property type="entry name" value="MoaC_bact/euk"/>
</dbReference>
<dbReference type="GO" id="GO:0061799">
    <property type="term" value="F:cyclic pyranopterin monophosphate synthase activity"/>
    <property type="evidence" value="ECO:0007669"/>
    <property type="project" value="UniProtKB-EC"/>
</dbReference>
<dbReference type="EMBL" id="JBDGHN010000002">
    <property type="protein sequence ID" value="MEN2750306.1"/>
    <property type="molecule type" value="Genomic_DNA"/>
</dbReference>
<dbReference type="Pfam" id="PF01967">
    <property type="entry name" value="MoaC"/>
    <property type="match status" value="1"/>
</dbReference>
<gene>
    <name evidence="9" type="primary">moaC</name>
    <name evidence="9" type="ORF">AAIR29_01535</name>
</gene>
<dbReference type="NCBIfam" id="TIGR00581">
    <property type="entry name" value="moaC"/>
    <property type="match status" value="1"/>
</dbReference>
<evidence type="ECO:0000256" key="1">
    <source>
        <dbReference type="ARBA" id="ARBA00001637"/>
    </source>
</evidence>
<evidence type="ECO:0000256" key="6">
    <source>
        <dbReference type="ARBA" id="ARBA00055087"/>
    </source>
</evidence>
<feature type="domain" description="Molybdopterin cofactor biosynthesis C (MoaC)" evidence="8">
    <location>
        <begin position="29"/>
        <end position="166"/>
    </location>
</feature>
<evidence type="ECO:0000256" key="4">
    <source>
        <dbReference type="ARBA" id="ARBA00023150"/>
    </source>
</evidence>
<evidence type="ECO:0000256" key="7">
    <source>
        <dbReference type="SAM" id="MobiDB-lite"/>
    </source>
</evidence>
<sequence>MNSNSQAKNQATATQSTLSHLDSDGDITMVDVSGKTATTREANAAGQVRFPSEIYEQIKAADGMTKKGSITQTAHIAGIMAAKRTHDLIPLCHPLPLDKIGLTFEYDDTCNSITVSGTVKVTHKTGVEMEALTAVSIACLTIYDMTKALSHDIVIDNVHLLKKTGGKSDYSHA</sequence>
<comment type="pathway">
    <text evidence="2">Cofactor biosynthesis; molybdopterin biosynthesis.</text>
</comment>
<feature type="region of interest" description="Disordered" evidence="7">
    <location>
        <begin position="1"/>
        <end position="20"/>
    </location>
</feature>
<dbReference type="CDD" id="cd01420">
    <property type="entry name" value="MoaC_PE"/>
    <property type="match status" value="1"/>
</dbReference>
<comment type="function">
    <text evidence="6">Catalyzes the conversion of (8S)-3',8-cyclo-7,8-dihydroguanosine 5'-triphosphate to cyclic pyranopterin monophosphate (cPMP).</text>
</comment>
<dbReference type="InterPro" id="IPR036522">
    <property type="entry name" value="MoaC_sf"/>
</dbReference>
<dbReference type="NCBIfam" id="NF006870">
    <property type="entry name" value="PRK09364.1"/>
    <property type="match status" value="1"/>
</dbReference>
<dbReference type="Gene3D" id="3.30.70.640">
    <property type="entry name" value="Molybdopterin cofactor biosynthesis C (MoaC) domain"/>
    <property type="match status" value="1"/>
</dbReference>
<organism evidence="9 10">
    <name type="scientific">Psychrobacter saeujeotis</name>
    <dbReference type="NCBI Taxonomy" id="3143436"/>
    <lineage>
        <taxon>Bacteria</taxon>
        <taxon>Pseudomonadati</taxon>
        <taxon>Pseudomonadota</taxon>
        <taxon>Gammaproteobacteria</taxon>
        <taxon>Moraxellales</taxon>
        <taxon>Moraxellaceae</taxon>
        <taxon>Psychrobacter</taxon>
    </lineage>
</organism>
<protein>
    <recommendedName>
        <fullName evidence="3">cyclic pyranopterin monophosphate synthase</fullName>
        <ecNumber evidence="3">4.6.1.17</ecNumber>
    </recommendedName>
</protein>
<evidence type="ECO:0000313" key="10">
    <source>
        <dbReference type="Proteomes" id="UP001461960"/>
    </source>
</evidence>
<dbReference type="RefSeq" id="WP_299217324.1">
    <property type="nucleotide sequence ID" value="NZ_JBDGHN010000002.1"/>
</dbReference>
<evidence type="ECO:0000256" key="2">
    <source>
        <dbReference type="ARBA" id="ARBA00005046"/>
    </source>
</evidence>
<dbReference type="InterPro" id="IPR023045">
    <property type="entry name" value="MoaC"/>
</dbReference>
<comment type="caution">
    <text evidence="9">The sequence shown here is derived from an EMBL/GenBank/DDBJ whole genome shotgun (WGS) entry which is preliminary data.</text>
</comment>
<dbReference type="PANTHER" id="PTHR22960">
    <property type="entry name" value="MOLYBDOPTERIN COFACTOR SYNTHESIS PROTEIN A"/>
    <property type="match status" value="1"/>
</dbReference>
<keyword evidence="4" id="KW-0501">Molybdenum cofactor biosynthesis</keyword>
<dbReference type="InterPro" id="IPR050105">
    <property type="entry name" value="MoCo_biosynth_MoaA/MoaC"/>
</dbReference>
<name>A0ABU9X4H7_9GAMM</name>
<dbReference type="InterPro" id="IPR002820">
    <property type="entry name" value="Mopterin_CF_biosynth-C_dom"/>
</dbReference>
<evidence type="ECO:0000256" key="5">
    <source>
        <dbReference type="ARBA" id="ARBA00023239"/>
    </source>
</evidence>
<dbReference type="SUPFAM" id="SSF55040">
    <property type="entry name" value="Molybdenum cofactor biosynthesis protein C, MoaC"/>
    <property type="match status" value="1"/>
</dbReference>
<dbReference type="EC" id="4.6.1.17" evidence="3"/>
<keyword evidence="5 9" id="KW-0456">Lyase</keyword>
<keyword evidence="10" id="KW-1185">Reference proteome</keyword>
<accession>A0ABU9X4H7</accession>
<proteinExistence type="predicted"/>
<comment type="catalytic activity">
    <reaction evidence="1">
        <text>(8S)-3',8-cyclo-7,8-dihydroguanosine 5'-triphosphate = cyclic pyranopterin phosphate + diphosphate</text>
        <dbReference type="Rhea" id="RHEA:49580"/>
        <dbReference type="ChEBI" id="CHEBI:33019"/>
        <dbReference type="ChEBI" id="CHEBI:59648"/>
        <dbReference type="ChEBI" id="CHEBI:131766"/>
        <dbReference type="EC" id="4.6.1.17"/>
    </reaction>
</comment>
<evidence type="ECO:0000313" key="9">
    <source>
        <dbReference type="EMBL" id="MEN2750306.1"/>
    </source>
</evidence>
<evidence type="ECO:0000259" key="8">
    <source>
        <dbReference type="Pfam" id="PF01967"/>
    </source>
</evidence>
<dbReference type="Proteomes" id="UP001461960">
    <property type="component" value="Unassembled WGS sequence"/>
</dbReference>